<keyword evidence="2" id="KW-1185">Reference proteome</keyword>
<reference evidence="1 2" key="1">
    <citation type="journal article" date="2023" name="Plants (Basel)">
        <title>Bridging the Gap: Combining Genomics and Transcriptomics Approaches to Understand Stylosanthes scabra, an Orphan Legume from the Brazilian Caatinga.</title>
        <authorList>
            <person name="Ferreira-Neto J.R.C."/>
            <person name="da Silva M.D."/>
            <person name="Binneck E."/>
            <person name="de Melo N.F."/>
            <person name="da Silva R.H."/>
            <person name="de Melo A.L.T.M."/>
            <person name="Pandolfi V."/>
            <person name="Bustamante F.O."/>
            <person name="Brasileiro-Vidal A.C."/>
            <person name="Benko-Iseppon A.M."/>
        </authorList>
    </citation>
    <scope>NUCLEOTIDE SEQUENCE [LARGE SCALE GENOMIC DNA]</scope>
    <source>
        <tissue evidence="1">Leaves</tissue>
    </source>
</reference>
<evidence type="ECO:0000313" key="1">
    <source>
        <dbReference type="EMBL" id="MED6136265.1"/>
    </source>
</evidence>
<protein>
    <submittedName>
        <fullName evidence="1">Uncharacterized protein</fullName>
    </submittedName>
</protein>
<organism evidence="1 2">
    <name type="scientific">Stylosanthes scabra</name>
    <dbReference type="NCBI Taxonomy" id="79078"/>
    <lineage>
        <taxon>Eukaryota</taxon>
        <taxon>Viridiplantae</taxon>
        <taxon>Streptophyta</taxon>
        <taxon>Embryophyta</taxon>
        <taxon>Tracheophyta</taxon>
        <taxon>Spermatophyta</taxon>
        <taxon>Magnoliopsida</taxon>
        <taxon>eudicotyledons</taxon>
        <taxon>Gunneridae</taxon>
        <taxon>Pentapetalae</taxon>
        <taxon>rosids</taxon>
        <taxon>fabids</taxon>
        <taxon>Fabales</taxon>
        <taxon>Fabaceae</taxon>
        <taxon>Papilionoideae</taxon>
        <taxon>50 kb inversion clade</taxon>
        <taxon>dalbergioids sensu lato</taxon>
        <taxon>Dalbergieae</taxon>
        <taxon>Pterocarpus clade</taxon>
        <taxon>Stylosanthes</taxon>
    </lineage>
</organism>
<dbReference type="Proteomes" id="UP001341840">
    <property type="component" value="Unassembled WGS sequence"/>
</dbReference>
<sequence>MFTLVIRDGHLLYVGCSLCVFRIKMYFECEDSIDRPNGPKPKSLDSRCSPSSINDIFVTLSNKNIKLQEIDKMRFGGLKYIPKWSVDQESYLYLAENFNLIRNYIRTDVDDITVNAVIIGRALDLSSHDFVFSTHKAWSA</sequence>
<name>A0ABU6SJJ7_9FABA</name>
<proteinExistence type="predicted"/>
<dbReference type="EMBL" id="JASCZI010060831">
    <property type="protein sequence ID" value="MED6136265.1"/>
    <property type="molecule type" value="Genomic_DNA"/>
</dbReference>
<comment type="caution">
    <text evidence="1">The sequence shown here is derived from an EMBL/GenBank/DDBJ whole genome shotgun (WGS) entry which is preliminary data.</text>
</comment>
<evidence type="ECO:0000313" key="2">
    <source>
        <dbReference type="Proteomes" id="UP001341840"/>
    </source>
</evidence>
<gene>
    <name evidence="1" type="ORF">PIB30_054500</name>
</gene>
<accession>A0ABU6SJJ7</accession>